<accession>A0A812IEC9</accession>
<comment type="caution">
    <text evidence="1">The sequence shown here is derived from an EMBL/GenBank/DDBJ whole genome shotgun (WGS) entry which is preliminary data.</text>
</comment>
<proteinExistence type="predicted"/>
<gene>
    <name evidence="1" type="ORF">SNAT2548_LOCUS4277</name>
</gene>
<dbReference type="AlphaFoldDB" id="A0A812IEC9"/>
<sequence>MPLAGRPSPRSITEILWPASSFAAKMMAWANMHRTRATRAAATAREFMASGDGRSLATSRC</sequence>
<evidence type="ECO:0000313" key="2">
    <source>
        <dbReference type="Proteomes" id="UP000604046"/>
    </source>
</evidence>
<dbReference type="EMBL" id="CAJNDS010000262">
    <property type="protein sequence ID" value="CAE7035310.1"/>
    <property type="molecule type" value="Genomic_DNA"/>
</dbReference>
<evidence type="ECO:0000313" key="1">
    <source>
        <dbReference type="EMBL" id="CAE7035310.1"/>
    </source>
</evidence>
<dbReference type="Proteomes" id="UP000604046">
    <property type="component" value="Unassembled WGS sequence"/>
</dbReference>
<organism evidence="1 2">
    <name type="scientific">Symbiodinium natans</name>
    <dbReference type="NCBI Taxonomy" id="878477"/>
    <lineage>
        <taxon>Eukaryota</taxon>
        <taxon>Sar</taxon>
        <taxon>Alveolata</taxon>
        <taxon>Dinophyceae</taxon>
        <taxon>Suessiales</taxon>
        <taxon>Symbiodiniaceae</taxon>
        <taxon>Symbiodinium</taxon>
    </lineage>
</organism>
<keyword evidence="2" id="KW-1185">Reference proteome</keyword>
<reference evidence="1" key="1">
    <citation type="submission" date="2021-02" db="EMBL/GenBank/DDBJ databases">
        <authorList>
            <person name="Dougan E. K."/>
            <person name="Rhodes N."/>
            <person name="Thang M."/>
            <person name="Chan C."/>
        </authorList>
    </citation>
    <scope>NUCLEOTIDE SEQUENCE</scope>
</reference>
<protein>
    <submittedName>
        <fullName evidence="1">Uncharacterized protein</fullName>
    </submittedName>
</protein>
<name>A0A812IEC9_9DINO</name>